<dbReference type="AlphaFoldDB" id="A0A8T0CUM0"/>
<evidence type="ECO:0000313" key="1">
    <source>
        <dbReference type="EMBL" id="KAF7851298.1"/>
    </source>
</evidence>
<evidence type="ECO:0000313" key="2">
    <source>
        <dbReference type="Proteomes" id="UP000806378"/>
    </source>
</evidence>
<reference evidence="1" key="1">
    <citation type="submission" date="2020-05" db="EMBL/GenBank/DDBJ databases">
        <title>WGS assembly of Corymbia citriodora subspecies variegata.</title>
        <authorList>
            <person name="Barry K."/>
            <person name="Hundley H."/>
            <person name="Shu S."/>
            <person name="Jenkins J."/>
            <person name="Grimwood J."/>
            <person name="Baten A."/>
        </authorList>
    </citation>
    <scope>NUCLEOTIDE SEQUENCE</scope>
    <source>
        <strain evidence="1">CV2-018</strain>
    </source>
</reference>
<dbReference type="PANTHER" id="PTHR33710:SF77">
    <property type="entry name" value="DNASE I-LIKE SUPERFAMILY PROTEIN"/>
    <property type="match status" value="1"/>
</dbReference>
<dbReference type="InterPro" id="IPR036691">
    <property type="entry name" value="Endo/exonu/phosph_ase_sf"/>
</dbReference>
<dbReference type="EMBL" id="MU089550">
    <property type="protein sequence ID" value="KAF7851298.1"/>
    <property type="molecule type" value="Genomic_DNA"/>
</dbReference>
<organism evidence="1 2">
    <name type="scientific">Corymbia citriodora subsp. variegata</name>
    <dbReference type="NCBI Taxonomy" id="360336"/>
    <lineage>
        <taxon>Eukaryota</taxon>
        <taxon>Viridiplantae</taxon>
        <taxon>Streptophyta</taxon>
        <taxon>Embryophyta</taxon>
        <taxon>Tracheophyta</taxon>
        <taxon>Spermatophyta</taxon>
        <taxon>Magnoliopsida</taxon>
        <taxon>eudicotyledons</taxon>
        <taxon>Gunneridae</taxon>
        <taxon>Pentapetalae</taxon>
        <taxon>rosids</taxon>
        <taxon>malvids</taxon>
        <taxon>Myrtales</taxon>
        <taxon>Myrtaceae</taxon>
        <taxon>Myrtoideae</taxon>
        <taxon>Eucalypteae</taxon>
        <taxon>Corymbia</taxon>
    </lineage>
</organism>
<comment type="caution">
    <text evidence="1">The sequence shown here is derived from an EMBL/GenBank/DDBJ whole genome shotgun (WGS) entry which is preliminary data.</text>
</comment>
<dbReference type="OrthoDB" id="1932741at2759"/>
<name>A0A8T0CUM0_CORYI</name>
<sequence length="131" mass="15402">MSSSLRNCPWLVVGDFNAIRDPSDRVGSSATWLPSYDDFKDCLSQVLLEDLRFVGYRYTWSSSSRYNRKLKKIDKVLVNCKWCQDFSYSEVAFLDPRISDHTPMVVKITAPMPKKKLFKFFNFWMQHPSRS</sequence>
<dbReference type="Proteomes" id="UP000806378">
    <property type="component" value="Unassembled WGS sequence"/>
</dbReference>
<dbReference type="PANTHER" id="PTHR33710">
    <property type="entry name" value="BNAC02G09200D PROTEIN"/>
    <property type="match status" value="1"/>
</dbReference>
<keyword evidence="2" id="KW-1185">Reference proteome</keyword>
<accession>A0A8T0CUM0</accession>
<dbReference type="Gene3D" id="3.60.10.10">
    <property type="entry name" value="Endonuclease/exonuclease/phosphatase"/>
    <property type="match status" value="1"/>
</dbReference>
<dbReference type="Gramene" id="rna-gnl|WGS:JABURB|Cocit.L4155.1">
    <property type="protein sequence ID" value="cds-KAF7851298.1"/>
    <property type="gene ID" value="gene-BT93_L4155"/>
</dbReference>
<proteinExistence type="predicted"/>
<gene>
    <name evidence="1" type="ORF">BT93_L4155</name>
</gene>
<evidence type="ECO:0008006" key="3">
    <source>
        <dbReference type="Google" id="ProtNLM"/>
    </source>
</evidence>
<protein>
    <recommendedName>
        <fullName evidence="3">Endonuclease/exonuclease/phosphatase domain-containing protein</fullName>
    </recommendedName>
</protein>
<dbReference type="SUPFAM" id="SSF56219">
    <property type="entry name" value="DNase I-like"/>
    <property type="match status" value="1"/>
</dbReference>